<reference evidence="1" key="1">
    <citation type="submission" date="2018-06" db="EMBL/GenBank/DDBJ databases">
        <authorList>
            <person name="Zhirakovskaya E."/>
        </authorList>
    </citation>
    <scope>NUCLEOTIDE SEQUENCE</scope>
</reference>
<dbReference type="AlphaFoldDB" id="A0A3B1C0E4"/>
<proteinExistence type="predicted"/>
<organism evidence="1">
    <name type="scientific">hydrothermal vent metagenome</name>
    <dbReference type="NCBI Taxonomy" id="652676"/>
    <lineage>
        <taxon>unclassified sequences</taxon>
        <taxon>metagenomes</taxon>
        <taxon>ecological metagenomes</taxon>
    </lineage>
</organism>
<protein>
    <recommendedName>
        <fullName evidence="2">Alginate export domain-containing protein</fullName>
    </recommendedName>
</protein>
<sequence length="400" mass="46068">MNNYLALKRRIFIITFVFLLSGASHLYGQSFFDYKGYLQNTQTVWAPPKNNAANITINSWLLSGLVYNRFDFFFYPTDGLSINIGMRNLIDYGNMKTFVDYTSNYADIVTKDEGYFDLTWKWSEGTSYVFYTNLDRLNIFYSGDNIEFQLGRQRINWGVNLVWTPNDIFNSFSYLNFDYAERPGSDAGRIQYYFGFATSLEFVYKIDYNNDITSALMFKFNEWDYDFQFFAGTMVKDYVLGGGWSGNISSANFSGEVTYFRDKENFADTTGQLVSSLGLTYTFPENIYLHGEFLYNSTGKLGKAGGAGNFFQNPYSAKNLSPAKYSLFGDVAYQITPLIRIDLSSIFNPSDRSFYIGPFTDISLSQSIDLLLAGQFFFGDNGTEWGDYGQFYYLRIKWNF</sequence>
<name>A0A3B1C0E4_9ZZZZ</name>
<gene>
    <name evidence="1" type="ORF">MNBD_IGNAVI01-3136</name>
</gene>
<dbReference type="EMBL" id="UOGD01000264">
    <property type="protein sequence ID" value="VAX24046.1"/>
    <property type="molecule type" value="Genomic_DNA"/>
</dbReference>
<evidence type="ECO:0008006" key="2">
    <source>
        <dbReference type="Google" id="ProtNLM"/>
    </source>
</evidence>
<accession>A0A3B1C0E4</accession>
<evidence type="ECO:0000313" key="1">
    <source>
        <dbReference type="EMBL" id="VAX24046.1"/>
    </source>
</evidence>